<evidence type="ECO:0000313" key="1">
    <source>
        <dbReference type="EMBL" id="TGK96094.1"/>
    </source>
</evidence>
<reference evidence="1" key="1">
    <citation type="journal article" date="2019" name="PLoS Negl. Trop. Dis.">
        <title>Revisiting the worldwide diversity of Leptospira species in the environment.</title>
        <authorList>
            <person name="Vincent A.T."/>
            <person name="Schiettekatte O."/>
            <person name="Bourhy P."/>
            <person name="Veyrier F.J."/>
            <person name="Picardeau M."/>
        </authorList>
    </citation>
    <scope>NUCLEOTIDE SEQUENCE [LARGE SCALE GENOMIC DNA]</scope>
    <source>
        <strain evidence="1">201800277</strain>
    </source>
</reference>
<accession>A0A2M9Y5U9</accession>
<proteinExistence type="predicted"/>
<evidence type="ECO:0000313" key="2">
    <source>
        <dbReference type="Proteomes" id="UP000297891"/>
    </source>
</evidence>
<organism evidence="1 2">
    <name type="scientific">Leptospira brenneri</name>
    <dbReference type="NCBI Taxonomy" id="2023182"/>
    <lineage>
        <taxon>Bacteria</taxon>
        <taxon>Pseudomonadati</taxon>
        <taxon>Spirochaetota</taxon>
        <taxon>Spirochaetia</taxon>
        <taxon>Leptospirales</taxon>
        <taxon>Leptospiraceae</taxon>
        <taxon>Leptospira</taxon>
    </lineage>
</organism>
<dbReference type="Proteomes" id="UP000297891">
    <property type="component" value="Unassembled WGS sequence"/>
</dbReference>
<dbReference type="AlphaFoldDB" id="A0A2M9Y5U9"/>
<sequence>MKLNCKIKTKSFTLLLSGFLSIFFTNCVNLGQPQGLGPTGLLYASYSLGLSERNLPKLPLKKGKACVKRYGFFFTTGNASIGSAANSGGIVDIYRIDKEATNYLSIYSSLCTVVWGI</sequence>
<dbReference type="RefSeq" id="WP_100788951.1">
    <property type="nucleotide sequence ID" value="NZ_NPDQ01000001.1"/>
</dbReference>
<dbReference type="Pfam" id="PF13146">
    <property type="entry name" value="TRL"/>
    <property type="match status" value="1"/>
</dbReference>
<dbReference type="EMBL" id="RQFP01000001">
    <property type="protein sequence ID" value="TGK96094.1"/>
    <property type="molecule type" value="Genomic_DNA"/>
</dbReference>
<keyword evidence="2" id="KW-1185">Reference proteome</keyword>
<gene>
    <name evidence="1" type="ORF">EHQ30_05580</name>
</gene>
<protein>
    <submittedName>
        <fullName evidence="1">TRL-like family protein</fullName>
    </submittedName>
</protein>
<name>A0A2M9Y5U9_9LEPT</name>
<dbReference type="OrthoDB" id="342461at2"/>
<comment type="caution">
    <text evidence="1">The sequence shown here is derived from an EMBL/GenBank/DDBJ whole genome shotgun (WGS) entry which is preliminary data.</text>
</comment>
<dbReference type="InterPro" id="IPR025113">
    <property type="entry name" value="TRL-like"/>
</dbReference>